<comment type="caution">
    <text evidence="2">The sequence shown here is derived from an EMBL/GenBank/DDBJ whole genome shotgun (WGS) entry which is preliminary data.</text>
</comment>
<dbReference type="RefSeq" id="WP_122234908.1">
    <property type="nucleotide sequence ID" value="NZ_RBOV01000075.1"/>
</dbReference>
<gene>
    <name evidence="2" type="ORF">ALQ65_200058</name>
</gene>
<organism evidence="2 3">
    <name type="scientific">Pseudomonas syringae pv. coriandricola</name>
    <dbReference type="NCBI Taxonomy" id="264453"/>
    <lineage>
        <taxon>Bacteria</taxon>
        <taxon>Pseudomonadati</taxon>
        <taxon>Pseudomonadota</taxon>
        <taxon>Gammaproteobacteria</taxon>
        <taxon>Pseudomonadales</taxon>
        <taxon>Pseudomonadaceae</taxon>
        <taxon>Pseudomonas</taxon>
    </lineage>
</organism>
<evidence type="ECO:0000313" key="3">
    <source>
        <dbReference type="Proteomes" id="UP000271468"/>
    </source>
</evidence>
<dbReference type="EMBL" id="RBOV01000075">
    <property type="protein sequence ID" value="RMN13951.1"/>
    <property type="molecule type" value="Genomic_DNA"/>
</dbReference>
<dbReference type="AlphaFoldDB" id="A0A3M3JVE2"/>
<evidence type="ECO:0000313" key="2">
    <source>
        <dbReference type="EMBL" id="RMN13951.1"/>
    </source>
</evidence>
<protein>
    <submittedName>
        <fullName evidence="2">Uncharacterized protein</fullName>
    </submittedName>
</protein>
<name>A0A3M3JVE2_9PSED</name>
<proteinExistence type="predicted"/>
<accession>A0A3M3JVE2</accession>
<evidence type="ECO:0000256" key="1">
    <source>
        <dbReference type="SAM" id="Coils"/>
    </source>
</evidence>
<feature type="coiled-coil region" evidence="1">
    <location>
        <begin position="46"/>
        <end position="73"/>
    </location>
</feature>
<keyword evidence="1" id="KW-0175">Coiled coil</keyword>
<reference evidence="2 3" key="1">
    <citation type="submission" date="2018-08" db="EMBL/GenBank/DDBJ databases">
        <title>Recombination of ecologically and evolutionarily significant loci maintains genetic cohesion in the Pseudomonas syringae species complex.</title>
        <authorList>
            <person name="Dillon M."/>
            <person name="Thakur S."/>
            <person name="Almeida R.N.D."/>
            <person name="Weir B.S."/>
            <person name="Guttman D.S."/>
        </authorList>
    </citation>
    <scope>NUCLEOTIDE SEQUENCE [LARGE SCALE GENOMIC DNA]</scope>
    <source>
        <strain evidence="2 3">ICMP 12341</strain>
    </source>
</reference>
<sequence length="95" mass="10463">MANNIDPEATTILTLRGTPFALINAAKRLTGETTGNKAFLAAVVQLDRLTAELADERDENKRLRDNLRRSQSLLNQLAPLCIQVAEVAGQKDLFE</sequence>
<dbReference type="Proteomes" id="UP000271468">
    <property type="component" value="Unassembled WGS sequence"/>
</dbReference>